<evidence type="ECO:0000313" key="1">
    <source>
        <dbReference type="EMBL" id="MCP2258555.1"/>
    </source>
</evidence>
<name>A0ABT1HSQ5_STRSD</name>
<organism evidence="1 2">
    <name type="scientific">Streptoalloteichus tenebrarius (strain ATCC 17920 / DSM 40477 / JCM 4838 / CBS 697.72 / NBRC 16177 / NCIMB 11028 / NRRL B-12390 / A12253. 1 / ISP 5477)</name>
    <name type="common">Streptomyces tenebrarius</name>
    <dbReference type="NCBI Taxonomy" id="1933"/>
    <lineage>
        <taxon>Bacteria</taxon>
        <taxon>Bacillati</taxon>
        <taxon>Actinomycetota</taxon>
        <taxon>Actinomycetes</taxon>
        <taxon>Pseudonocardiales</taxon>
        <taxon>Pseudonocardiaceae</taxon>
        <taxon>Streptoalloteichus</taxon>
    </lineage>
</organism>
<protein>
    <submittedName>
        <fullName evidence="1">Uncharacterized protein</fullName>
    </submittedName>
</protein>
<keyword evidence="2" id="KW-1185">Reference proteome</keyword>
<reference evidence="1 2" key="1">
    <citation type="submission" date="2022-06" db="EMBL/GenBank/DDBJ databases">
        <title>Genomic Encyclopedia of Archaeal and Bacterial Type Strains, Phase II (KMG-II): from individual species to whole genera.</title>
        <authorList>
            <person name="Goeker M."/>
        </authorList>
    </citation>
    <scope>NUCLEOTIDE SEQUENCE [LARGE SCALE GENOMIC DNA]</scope>
    <source>
        <strain evidence="1 2">DSM 40477</strain>
    </source>
</reference>
<accession>A0ABT1HSQ5</accession>
<evidence type="ECO:0000313" key="2">
    <source>
        <dbReference type="Proteomes" id="UP001205311"/>
    </source>
</evidence>
<dbReference type="Proteomes" id="UP001205311">
    <property type="component" value="Unassembled WGS sequence"/>
</dbReference>
<comment type="caution">
    <text evidence="1">The sequence shown here is derived from an EMBL/GenBank/DDBJ whole genome shotgun (WGS) entry which is preliminary data.</text>
</comment>
<sequence>MLGNLVANQADECTKNRKDAQAVAECISQIPKTFDEQSRRAFDNADRCFLNHKETQEFIPGCVSSSFSMNFEHTNTLTIIAPFVQMMEAAAYFMLAAEVTLLATVYFPVAAEMLFFATPESAGLIPVAMRVIPVATGTAAKVLPKAAEALQAQLEVTRVETEYTRVVDALVEEARPAKMTAPRIEELPAETRNLIGENFKEYYGNGKDLECQFLREFTARGPNGELWWKYPAFPGVKRVLSRRSTSLRRVRFGIGLEGLREPFFLTLEPLLRSAHFRLEVSICRTMFIDGSRSGMDLWA</sequence>
<proteinExistence type="predicted"/>
<gene>
    <name evidence="1" type="ORF">LX15_002253</name>
</gene>
<dbReference type="EMBL" id="JAMTCP010000009">
    <property type="protein sequence ID" value="MCP2258555.1"/>
    <property type="molecule type" value="Genomic_DNA"/>
</dbReference>